<comment type="caution">
    <text evidence="2">The sequence shown here is derived from an EMBL/GenBank/DDBJ whole genome shotgun (WGS) entry which is preliminary data.</text>
</comment>
<feature type="compositionally biased region" description="Acidic residues" evidence="1">
    <location>
        <begin position="24"/>
        <end position="33"/>
    </location>
</feature>
<keyword evidence="3" id="KW-1185">Reference proteome</keyword>
<evidence type="ECO:0000256" key="1">
    <source>
        <dbReference type="SAM" id="MobiDB-lite"/>
    </source>
</evidence>
<dbReference type="AlphaFoldDB" id="A0A9Q1F6Q8"/>
<proteinExistence type="predicted"/>
<feature type="region of interest" description="Disordered" evidence="1">
    <location>
        <begin position="1"/>
        <end position="42"/>
    </location>
</feature>
<reference evidence="2" key="1">
    <citation type="journal article" date="2023" name="Science">
        <title>Genome structures resolve the early diversification of teleost fishes.</title>
        <authorList>
            <person name="Parey E."/>
            <person name="Louis A."/>
            <person name="Montfort J."/>
            <person name="Bouchez O."/>
            <person name="Roques C."/>
            <person name="Iampietro C."/>
            <person name="Lluch J."/>
            <person name="Castinel A."/>
            <person name="Donnadieu C."/>
            <person name="Desvignes T."/>
            <person name="Floi Bucao C."/>
            <person name="Jouanno E."/>
            <person name="Wen M."/>
            <person name="Mejri S."/>
            <person name="Dirks R."/>
            <person name="Jansen H."/>
            <person name="Henkel C."/>
            <person name="Chen W.J."/>
            <person name="Zahm M."/>
            <person name="Cabau C."/>
            <person name="Klopp C."/>
            <person name="Thompson A.W."/>
            <person name="Robinson-Rechavi M."/>
            <person name="Braasch I."/>
            <person name="Lecointre G."/>
            <person name="Bobe J."/>
            <person name="Postlethwait J.H."/>
            <person name="Berthelot C."/>
            <person name="Roest Crollius H."/>
            <person name="Guiguen Y."/>
        </authorList>
    </citation>
    <scope>NUCLEOTIDE SEQUENCE</scope>
    <source>
        <strain evidence="2">WJC10195</strain>
    </source>
</reference>
<organism evidence="2 3">
    <name type="scientific">Synaphobranchus kaupii</name>
    <name type="common">Kaup's arrowtooth eel</name>
    <dbReference type="NCBI Taxonomy" id="118154"/>
    <lineage>
        <taxon>Eukaryota</taxon>
        <taxon>Metazoa</taxon>
        <taxon>Chordata</taxon>
        <taxon>Craniata</taxon>
        <taxon>Vertebrata</taxon>
        <taxon>Euteleostomi</taxon>
        <taxon>Actinopterygii</taxon>
        <taxon>Neopterygii</taxon>
        <taxon>Teleostei</taxon>
        <taxon>Anguilliformes</taxon>
        <taxon>Synaphobranchidae</taxon>
        <taxon>Synaphobranchus</taxon>
    </lineage>
</organism>
<feature type="compositionally biased region" description="Gly residues" evidence="1">
    <location>
        <begin position="1"/>
        <end position="10"/>
    </location>
</feature>
<gene>
    <name evidence="2" type="ORF">SKAU_G00235710</name>
</gene>
<dbReference type="EMBL" id="JAINUF010000008">
    <property type="protein sequence ID" value="KAJ8352095.1"/>
    <property type="molecule type" value="Genomic_DNA"/>
</dbReference>
<evidence type="ECO:0000313" key="3">
    <source>
        <dbReference type="Proteomes" id="UP001152622"/>
    </source>
</evidence>
<evidence type="ECO:0000313" key="2">
    <source>
        <dbReference type="EMBL" id="KAJ8352095.1"/>
    </source>
</evidence>
<accession>A0A9Q1F6Q8</accession>
<sequence length="123" mass="12900">MPSDGVGGISLAGHLEVTERNRVEDEDEEDEGEQGLQDRVARSSVVASCEGAISEWQGTPTPLGIDVDVASTSTIVDVEEDLGDSANVMAGTANRPTDAPPSAPSNAGSEGQHMLHGKDELWW</sequence>
<name>A0A9Q1F6Q8_SYNKA</name>
<dbReference type="Proteomes" id="UP001152622">
    <property type="component" value="Chromosome 8"/>
</dbReference>
<protein>
    <submittedName>
        <fullName evidence="2">Uncharacterized protein</fullName>
    </submittedName>
</protein>
<feature type="region of interest" description="Disordered" evidence="1">
    <location>
        <begin position="88"/>
        <end position="123"/>
    </location>
</feature>